<gene>
    <name evidence="3" type="ORF">GC097_17490</name>
</gene>
<dbReference type="InterPro" id="IPR050126">
    <property type="entry name" value="Ap4A_hydrolase"/>
</dbReference>
<dbReference type="InterPro" id="IPR024654">
    <property type="entry name" value="Calcineurin-like_PHP_lpxH"/>
</dbReference>
<sequence length="247" mass="28012">MEKIALISDIHGNMPAYEAVMNDIQERKVTQIICLGDLVGKGPHSEQIVDRVRETCDTVIQGNWDDFIGNKTTDPVLLWQQERLGKERMAYLKGLPFCCEFWMSGKFVRLFHASPRSVYERIQPWDSMESRLSMFDSSEACGAQREADVAGYADVHNAFLQILKGRMLFNTGSVGNPLDMTQASYVLLEGHYTSEQPGTFNLQHVRVPYDIELAVQHAKDERMPDAEAYILELRSGQYRGRKKTSGG</sequence>
<reference evidence="3 4" key="1">
    <citation type="submission" date="2019-10" db="EMBL/GenBank/DDBJ databases">
        <title>Description of Paenibacillus pedi sp. nov.</title>
        <authorList>
            <person name="Carlier A."/>
            <person name="Qi S."/>
        </authorList>
    </citation>
    <scope>NUCLEOTIDE SEQUENCE [LARGE SCALE GENOMIC DNA]</scope>
    <source>
        <strain evidence="3 4">LMG 31457</strain>
    </source>
</reference>
<accession>A0ABX1ZPS2</accession>
<comment type="caution">
    <text evidence="3">The sequence shown here is derived from an EMBL/GenBank/DDBJ whole genome shotgun (WGS) entry which is preliminary data.</text>
</comment>
<name>A0ABX1ZPS2_9BACL</name>
<keyword evidence="4" id="KW-1185">Reference proteome</keyword>
<dbReference type="PIRSF" id="PIRSF000883">
    <property type="entry name" value="Pesterase_MJ0912"/>
    <property type="match status" value="1"/>
</dbReference>
<dbReference type="PANTHER" id="PTHR42850:SF2">
    <property type="entry name" value="BLL5683 PROTEIN"/>
    <property type="match status" value="1"/>
</dbReference>
<proteinExistence type="inferred from homology"/>
<organism evidence="3 4">
    <name type="scientific">Paenibacillus planticolens</name>
    <dbReference type="NCBI Taxonomy" id="2654976"/>
    <lineage>
        <taxon>Bacteria</taxon>
        <taxon>Bacillati</taxon>
        <taxon>Bacillota</taxon>
        <taxon>Bacilli</taxon>
        <taxon>Bacillales</taxon>
        <taxon>Paenibacillaceae</taxon>
        <taxon>Paenibacillus</taxon>
    </lineage>
</organism>
<protein>
    <submittedName>
        <fullName evidence="3">Metallophosphoesterase</fullName>
    </submittedName>
</protein>
<evidence type="ECO:0000259" key="2">
    <source>
        <dbReference type="Pfam" id="PF12850"/>
    </source>
</evidence>
<evidence type="ECO:0000313" key="3">
    <source>
        <dbReference type="EMBL" id="NOV01811.1"/>
    </source>
</evidence>
<comment type="similarity">
    <text evidence="1">Belongs to the metallophosphoesterase superfamily. YfcE family.</text>
</comment>
<dbReference type="Pfam" id="PF12850">
    <property type="entry name" value="Metallophos_2"/>
    <property type="match status" value="1"/>
</dbReference>
<dbReference type="EMBL" id="WHNZ01000040">
    <property type="protein sequence ID" value="NOV01811.1"/>
    <property type="molecule type" value="Genomic_DNA"/>
</dbReference>
<dbReference type="InterPro" id="IPR029052">
    <property type="entry name" value="Metallo-depent_PP-like"/>
</dbReference>
<feature type="domain" description="Calcineurin-like phosphoesterase" evidence="2">
    <location>
        <begin position="3"/>
        <end position="189"/>
    </location>
</feature>
<dbReference type="RefSeq" id="WP_171684638.1">
    <property type="nucleotide sequence ID" value="NZ_WHNZ01000040.1"/>
</dbReference>
<dbReference type="InterPro" id="IPR011152">
    <property type="entry name" value="Pesterase_MJ0912"/>
</dbReference>
<dbReference type="Proteomes" id="UP000618579">
    <property type="component" value="Unassembled WGS sequence"/>
</dbReference>
<dbReference type="CDD" id="cd00838">
    <property type="entry name" value="MPP_superfamily"/>
    <property type="match status" value="1"/>
</dbReference>
<evidence type="ECO:0000313" key="4">
    <source>
        <dbReference type="Proteomes" id="UP000618579"/>
    </source>
</evidence>
<evidence type="ECO:0000256" key="1">
    <source>
        <dbReference type="ARBA" id="ARBA00008950"/>
    </source>
</evidence>
<dbReference type="Gene3D" id="3.60.21.10">
    <property type="match status" value="1"/>
</dbReference>
<dbReference type="PANTHER" id="PTHR42850">
    <property type="entry name" value="METALLOPHOSPHOESTERASE"/>
    <property type="match status" value="1"/>
</dbReference>
<dbReference type="SUPFAM" id="SSF56300">
    <property type="entry name" value="Metallo-dependent phosphatases"/>
    <property type="match status" value="1"/>
</dbReference>